<organism evidence="1">
    <name type="scientific">Anguilla anguilla</name>
    <name type="common">European freshwater eel</name>
    <name type="synonym">Muraena anguilla</name>
    <dbReference type="NCBI Taxonomy" id="7936"/>
    <lineage>
        <taxon>Eukaryota</taxon>
        <taxon>Metazoa</taxon>
        <taxon>Chordata</taxon>
        <taxon>Craniata</taxon>
        <taxon>Vertebrata</taxon>
        <taxon>Euteleostomi</taxon>
        <taxon>Actinopterygii</taxon>
        <taxon>Neopterygii</taxon>
        <taxon>Teleostei</taxon>
        <taxon>Anguilliformes</taxon>
        <taxon>Anguillidae</taxon>
        <taxon>Anguilla</taxon>
    </lineage>
</organism>
<sequence>MTLLLGYYSLRNGSALHTQAACSHLKNVKILRYSIIECIKETTALLHTLHKSKRACFVIQVTTAEVYPVSIYISICIHH</sequence>
<dbReference type="AlphaFoldDB" id="A0A0E9X488"/>
<evidence type="ECO:0000313" key="1">
    <source>
        <dbReference type="EMBL" id="JAH97256.1"/>
    </source>
</evidence>
<accession>A0A0E9X488</accession>
<reference evidence="1" key="1">
    <citation type="submission" date="2014-11" db="EMBL/GenBank/DDBJ databases">
        <authorList>
            <person name="Amaro Gonzalez C."/>
        </authorList>
    </citation>
    <scope>NUCLEOTIDE SEQUENCE</scope>
</reference>
<reference evidence="1" key="2">
    <citation type="journal article" date="2015" name="Fish Shellfish Immunol.">
        <title>Early steps in the European eel (Anguilla anguilla)-Vibrio vulnificus interaction in the gills: Role of the RtxA13 toxin.</title>
        <authorList>
            <person name="Callol A."/>
            <person name="Pajuelo D."/>
            <person name="Ebbesson L."/>
            <person name="Teles M."/>
            <person name="MacKenzie S."/>
            <person name="Amaro C."/>
        </authorList>
    </citation>
    <scope>NUCLEOTIDE SEQUENCE</scope>
</reference>
<protein>
    <submittedName>
        <fullName evidence="1">Uncharacterized protein</fullName>
    </submittedName>
</protein>
<proteinExistence type="predicted"/>
<dbReference type="EMBL" id="GBXM01011321">
    <property type="protein sequence ID" value="JAH97256.1"/>
    <property type="molecule type" value="Transcribed_RNA"/>
</dbReference>
<name>A0A0E9X488_ANGAN</name>